<organism evidence="1">
    <name type="scientific">marine sediment metagenome</name>
    <dbReference type="NCBI Taxonomy" id="412755"/>
    <lineage>
        <taxon>unclassified sequences</taxon>
        <taxon>metagenomes</taxon>
        <taxon>ecological metagenomes</taxon>
    </lineage>
</organism>
<dbReference type="AlphaFoldDB" id="A0A0F8Z2J2"/>
<protein>
    <submittedName>
        <fullName evidence="1">Uncharacterized protein</fullName>
    </submittedName>
</protein>
<dbReference type="EMBL" id="LAZR01066045">
    <property type="protein sequence ID" value="KKK54336.1"/>
    <property type="molecule type" value="Genomic_DNA"/>
</dbReference>
<name>A0A0F8Z2J2_9ZZZZ</name>
<reference evidence="1" key="1">
    <citation type="journal article" date="2015" name="Nature">
        <title>Complex archaea that bridge the gap between prokaryotes and eukaryotes.</title>
        <authorList>
            <person name="Spang A."/>
            <person name="Saw J.H."/>
            <person name="Jorgensen S.L."/>
            <person name="Zaremba-Niedzwiedzka K."/>
            <person name="Martijn J."/>
            <person name="Lind A.E."/>
            <person name="van Eijk R."/>
            <person name="Schleper C."/>
            <person name="Guy L."/>
            <person name="Ettema T.J."/>
        </authorList>
    </citation>
    <scope>NUCLEOTIDE SEQUENCE</scope>
</reference>
<accession>A0A0F8Z2J2</accession>
<sequence>MSENLDKALELWTDSETCEFIKKNNLGKSLSLYLSRILISLVECIDINEPSFRMRVTLIRLLSRTELNISSGRDAEGKLHFEANWDDSLDKTRDFHKWVDDFGEDYDKTN</sequence>
<proteinExistence type="predicted"/>
<comment type="caution">
    <text evidence="1">The sequence shown here is derived from an EMBL/GenBank/DDBJ whole genome shotgun (WGS) entry which is preliminary data.</text>
</comment>
<gene>
    <name evidence="1" type="ORF">LCGC14_3085770</name>
</gene>
<evidence type="ECO:0000313" key="1">
    <source>
        <dbReference type="EMBL" id="KKK54336.1"/>
    </source>
</evidence>